<feature type="compositionally biased region" description="Polar residues" evidence="2">
    <location>
        <begin position="257"/>
        <end position="272"/>
    </location>
</feature>
<feature type="compositionally biased region" description="Basic and acidic residues" evidence="2">
    <location>
        <begin position="71"/>
        <end position="80"/>
    </location>
</feature>
<comment type="caution">
    <text evidence="3">The sequence shown here is derived from an EMBL/GenBank/DDBJ whole genome shotgun (WGS) entry which is preliminary data.</text>
</comment>
<feature type="compositionally biased region" description="Low complexity" evidence="2">
    <location>
        <begin position="241"/>
        <end position="256"/>
    </location>
</feature>
<dbReference type="Pfam" id="PF04499">
    <property type="entry name" value="SAPS"/>
    <property type="match status" value="1"/>
</dbReference>
<evidence type="ECO:0000313" key="3">
    <source>
        <dbReference type="EMBL" id="CAI4219728.1"/>
    </source>
</evidence>
<proteinExistence type="inferred from homology"/>
<dbReference type="OrthoDB" id="295029at2759"/>
<organism evidence="3 4">
    <name type="scientific">Parascedosporium putredinis</name>
    <dbReference type="NCBI Taxonomy" id="1442378"/>
    <lineage>
        <taxon>Eukaryota</taxon>
        <taxon>Fungi</taxon>
        <taxon>Dikarya</taxon>
        <taxon>Ascomycota</taxon>
        <taxon>Pezizomycotina</taxon>
        <taxon>Sordariomycetes</taxon>
        <taxon>Hypocreomycetidae</taxon>
        <taxon>Microascales</taxon>
        <taxon>Microascaceae</taxon>
        <taxon>Parascedosporium</taxon>
    </lineage>
</organism>
<evidence type="ECO:0000256" key="2">
    <source>
        <dbReference type="SAM" id="MobiDB-lite"/>
    </source>
</evidence>
<dbReference type="InterPro" id="IPR007587">
    <property type="entry name" value="SAPS"/>
</dbReference>
<feature type="compositionally biased region" description="Acidic residues" evidence="2">
    <location>
        <begin position="172"/>
        <end position="183"/>
    </location>
</feature>
<feature type="region of interest" description="Disordered" evidence="2">
    <location>
        <begin position="150"/>
        <end position="320"/>
    </location>
</feature>
<evidence type="ECO:0000256" key="1">
    <source>
        <dbReference type="ARBA" id="ARBA00006180"/>
    </source>
</evidence>
<evidence type="ECO:0000313" key="4">
    <source>
        <dbReference type="Proteomes" id="UP000838763"/>
    </source>
</evidence>
<feature type="region of interest" description="Disordered" evidence="2">
    <location>
        <begin position="71"/>
        <end position="110"/>
    </location>
</feature>
<name>A0A9P1HCV3_9PEZI</name>
<dbReference type="AlphaFoldDB" id="A0A9P1HCV3"/>
<accession>A0A9P1HCV3</accession>
<feature type="compositionally biased region" description="Polar residues" evidence="2">
    <location>
        <begin position="82"/>
        <end position="96"/>
    </location>
</feature>
<dbReference type="Proteomes" id="UP000838763">
    <property type="component" value="Unassembled WGS sequence"/>
</dbReference>
<dbReference type="GO" id="GO:0019903">
    <property type="term" value="F:protein phosphatase binding"/>
    <property type="evidence" value="ECO:0007669"/>
    <property type="project" value="InterPro"/>
</dbReference>
<gene>
    <name evidence="3" type="ORF">PPNO1_LOCUS9275</name>
</gene>
<protein>
    <submittedName>
        <fullName evidence="3">Uncharacterized protein</fullName>
    </submittedName>
</protein>
<comment type="similarity">
    <text evidence="1">Belongs to the SAPS family.</text>
</comment>
<sequence length="320" mass="35270">MNLIMNAPAQKKHMSSTFGEKLQPLGFDRFKTCELMAELLHCSNMGLMNEVGSEELIAARDIERQRLRGEGKLIPRREDEASTSADELTMRFSHNTAHSDSRRLEVTNNAEDDGFEEVEHSREMNEDTSHEFVKAEEEIPPPVPIPSFFDKDDDELVDEPLSSPRLLIKDDGDIESPQFDDPDLIVAPLSPRKKTADSIDSTPAVTSAAEKKDITEKTETAESQNEKIAQEDKVDARTAPTIDTTASAQDDASDSSVVLTPATTTANESLPDQDSREAPTPEISETDVTPATKDEPEASNKSDAPAKLEAPEPRKLQLLL</sequence>
<dbReference type="EMBL" id="CALLCH030000020">
    <property type="protein sequence ID" value="CAI4219728.1"/>
    <property type="molecule type" value="Genomic_DNA"/>
</dbReference>
<reference evidence="3" key="1">
    <citation type="submission" date="2022-11" db="EMBL/GenBank/DDBJ databases">
        <authorList>
            <person name="Scott C."/>
            <person name="Bruce N."/>
        </authorList>
    </citation>
    <scope>NUCLEOTIDE SEQUENCE</scope>
</reference>
<feature type="compositionally biased region" description="Basic and acidic residues" evidence="2">
    <location>
        <begin position="292"/>
        <end position="320"/>
    </location>
</feature>
<keyword evidence="4" id="KW-1185">Reference proteome</keyword>
<feature type="compositionally biased region" description="Basic and acidic residues" evidence="2">
    <location>
        <begin position="209"/>
        <end position="236"/>
    </location>
</feature>